<dbReference type="Proteomes" id="UP000188559">
    <property type="component" value="Unassembled WGS sequence"/>
</dbReference>
<evidence type="ECO:0000313" key="2">
    <source>
        <dbReference type="Proteomes" id="UP000188559"/>
    </source>
</evidence>
<organism evidence="1 2">
    <name type="scientific">Pseudomonas azotoformans</name>
    <dbReference type="NCBI Taxonomy" id="47878"/>
    <lineage>
        <taxon>Bacteria</taxon>
        <taxon>Pseudomonadati</taxon>
        <taxon>Pseudomonadota</taxon>
        <taxon>Gammaproteobacteria</taxon>
        <taxon>Pseudomonadales</taxon>
        <taxon>Pseudomonadaceae</taxon>
        <taxon>Pseudomonas</taxon>
    </lineage>
</organism>
<evidence type="ECO:0000313" key="1">
    <source>
        <dbReference type="EMBL" id="ONH40933.1"/>
    </source>
</evidence>
<dbReference type="GeneID" id="57375965"/>
<reference evidence="1 2" key="1">
    <citation type="submission" date="2016-10" db="EMBL/GenBank/DDBJ databases">
        <title>Pseudomonas lactis sp. nov. and Pseudomonas paralactis sp. nov., isolated from bovine raw milk.</title>
        <authorList>
            <person name="Von Neubeck M."/>
            <person name="Huptas C."/>
            <person name="Glueck C."/>
            <person name="Krewinkel M."/>
            <person name="Stoeckel M."/>
            <person name="Stressler T."/>
            <person name="Fischer L."/>
            <person name="Hinrichs J."/>
            <person name="Scherer S."/>
            <person name="Wenning M."/>
        </authorList>
    </citation>
    <scope>NUCLEOTIDE SEQUENCE [LARGE SCALE GENOMIC DNA]</scope>
    <source>
        <strain evidence="1 2">DSM 18862</strain>
    </source>
</reference>
<gene>
    <name evidence="1" type="ORF">BLL37_26940</name>
</gene>
<proteinExistence type="predicted"/>
<protein>
    <submittedName>
        <fullName evidence="1">Uncharacterized protein</fullName>
    </submittedName>
</protein>
<dbReference type="AlphaFoldDB" id="A0A1V2J684"/>
<dbReference type="RefSeq" id="WP_071493593.1">
    <property type="nucleotide sequence ID" value="NZ_LT629702.1"/>
</dbReference>
<accession>A0A1V2J684</accession>
<keyword evidence="2" id="KW-1185">Reference proteome</keyword>
<sequence>MSRRPAHKTIHYVRVAYLEGAAPAKNFEQLVRQAMTKLGRMDETDISMSTLGVVSVRHRETKTGESLRLAIGAGVPGEQMTTIGIKVAAAYDNDQSTSAPTDRAFKHADAFVLIEENDVLLVTEGPFRVATVGAYLRELFTKAGLKSETAAFELKKVTNQDIKSVLAAEGIKELRLGTTMYQATDALGEAPSSVKGKLKSFVGTLKSAFSEDVSENQLQQLAEHWGEVQVSTVISAKGGSRAEGIVLEAMFNVGEDVLEESEEGVEVTVITQKGTPIRLNEVTPTKSIRLLRRSGANDLINTEVYTELMTYRSELLKKGQWKQ</sequence>
<comment type="caution">
    <text evidence="1">The sequence shown here is derived from an EMBL/GenBank/DDBJ whole genome shotgun (WGS) entry which is preliminary data.</text>
</comment>
<name>A0A1V2J684_PSEAZ</name>
<dbReference type="OrthoDB" id="7023318at2"/>
<dbReference type="EMBL" id="MNPV01000009">
    <property type="protein sequence ID" value="ONH40933.1"/>
    <property type="molecule type" value="Genomic_DNA"/>
</dbReference>